<sequence>MAWLWMGLPCWFMIGLCLCLVSLFTVPSLQPTFFERSTGRKWPANARLLASGHTFLLANSKRFWFFESEPSAFDAFLQRGNWPRIEEDDLRWDIVSRGFPWRLVHVNDSPNWVPAEFWCWEADKEATQGPFGPLYLITDQDHRRWCVWYDGY</sequence>
<gene>
    <name evidence="2" type="ORF">HNQ64_004065</name>
</gene>
<dbReference type="AlphaFoldDB" id="A0A7W7YPG2"/>
<keyword evidence="1" id="KW-0472">Membrane</keyword>
<evidence type="ECO:0000313" key="3">
    <source>
        <dbReference type="Proteomes" id="UP000534294"/>
    </source>
</evidence>
<evidence type="ECO:0000313" key="2">
    <source>
        <dbReference type="EMBL" id="MBB5039787.1"/>
    </source>
</evidence>
<reference evidence="2 3" key="1">
    <citation type="submission" date="2020-08" db="EMBL/GenBank/DDBJ databases">
        <title>Genomic Encyclopedia of Type Strains, Phase IV (KMG-IV): sequencing the most valuable type-strain genomes for metagenomic binning, comparative biology and taxonomic classification.</title>
        <authorList>
            <person name="Goeker M."/>
        </authorList>
    </citation>
    <scope>NUCLEOTIDE SEQUENCE [LARGE SCALE GENOMIC DNA]</scope>
    <source>
        <strain evidence="2 3">DSM 12251</strain>
    </source>
</reference>
<dbReference type="EMBL" id="JACHIF010000010">
    <property type="protein sequence ID" value="MBB5039787.1"/>
    <property type="molecule type" value="Genomic_DNA"/>
</dbReference>
<dbReference type="Proteomes" id="UP000534294">
    <property type="component" value="Unassembled WGS sequence"/>
</dbReference>
<keyword evidence="1" id="KW-1133">Transmembrane helix</keyword>
<feature type="transmembrane region" description="Helical" evidence="1">
    <location>
        <begin position="6"/>
        <end position="26"/>
    </location>
</feature>
<name>A0A7W7YPG2_9BACT</name>
<protein>
    <submittedName>
        <fullName evidence="2">Uncharacterized protein</fullName>
    </submittedName>
</protein>
<evidence type="ECO:0000256" key="1">
    <source>
        <dbReference type="SAM" id="Phobius"/>
    </source>
</evidence>
<keyword evidence="1" id="KW-0812">Transmembrane</keyword>
<comment type="caution">
    <text evidence="2">The sequence shown here is derived from an EMBL/GenBank/DDBJ whole genome shotgun (WGS) entry which is preliminary data.</text>
</comment>
<accession>A0A7W7YPG2</accession>
<keyword evidence="3" id="KW-1185">Reference proteome</keyword>
<organism evidence="2 3">
    <name type="scientific">Prosthecobacter dejongeii</name>
    <dbReference type="NCBI Taxonomy" id="48465"/>
    <lineage>
        <taxon>Bacteria</taxon>
        <taxon>Pseudomonadati</taxon>
        <taxon>Verrucomicrobiota</taxon>
        <taxon>Verrucomicrobiia</taxon>
        <taxon>Verrucomicrobiales</taxon>
        <taxon>Verrucomicrobiaceae</taxon>
        <taxon>Prosthecobacter</taxon>
    </lineage>
</organism>
<proteinExistence type="predicted"/>